<gene>
    <name evidence="2" type="ORF">D5400_03215</name>
</gene>
<dbReference type="AlphaFoldDB" id="A0A3S9B0F0"/>
<name>A0A3S9B0F0_9HYPH</name>
<dbReference type="OrthoDB" id="5936191at2"/>
<evidence type="ECO:0000313" key="3">
    <source>
        <dbReference type="Proteomes" id="UP000268192"/>
    </source>
</evidence>
<dbReference type="Proteomes" id="UP000268192">
    <property type="component" value="Chromosome"/>
</dbReference>
<protein>
    <recommendedName>
        <fullName evidence="4">ATP-dependent Clp protease proteolytic subunit</fullName>
    </recommendedName>
</protein>
<dbReference type="KEGG" id="abaw:D5400_03215"/>
<dbReference type="Pfam" id="PF00574">
    <property type="entry name" value="CLP_protease"/>
    <property type="match status" value="1"/>
</dbReference>
<dbReference type="RefSeq" id="WP_126007598.1">
    <property type="nucleotide sequence ID" value="NZ_CP032509.1"/>
</dbReference>
<organism evidence="2 3">
    <name type="scientific">Georhizobium profundi</name>
    <dbReference type="NCBI Taxonomy" id="2341112"/>
    <lineage>
        <taxon>Bacteria</taxon>
        <taxon>Pseudomonadati</taxon>
        <taxon>Pseudomonadota</taxon>
        <taxon>Alphaproteobacteria</taxon>
        <taxon>Hyphomicrobiales</taxon>
        <taxon>Rhizobiaceae</taxon>
        <taxon>Georhizobium</taxon>
    </lineage>
</organism>
<feature type="region of interest" description="Disordered" evidence="1">
    <location>
        <begin position="72"/>
        <end position="99"/>
    </location>
</feature>
<evidence type="ECO:0008006" key="4">
    <source>
        <dbReference type="Google" id="ProtNLM"/>
    </source>
</evidence>
<sequence>MAAPARLSAQLPEKDLDPANSNDAGGTAPSDKQRPSLADRLDDGIVLGWAFRLILLGSVVVLALDLGELRDGTQDAPISPASRETMLPPALSDGEAPAPPHQITTDPDILKNAASFDLIGGGVLRVQGAIDPGAAARFETEIAARGEYVTTIVLNSPGGSVDDALRMSQIIRDNEFSTRVESGDLCASSCPLIMAGGVERSAEPEAVIGVHQVYGVSDGAVSSAEAMSRAQNVTARVSRHLAAMGIDQGLWLHALDTPPDRLYYLSPEELLEYDMVTATATAEAIDP</sequence>
<dbReference type="InterPro" id="IPR023562">
    <property type="entry name" value="ClpP/TepA"/>
</dbReference>
<keyword evidence="3" id="KW-1185">Reference proteome</keyword>
<proteinExistence type="predicted"/>
<evidence type="ECO:0000256" key="1">
    <source>
        <dbReference type="SAM" id="MobiDB-lite"/>
    </source>
</evidence>
<evidence type="ECO:0000313" key="2">
    <source>
        <dbReference type="EMBL" id="AZN70418.1"/>
    </source>
</evidence>
<feature type="region of interest" description="Disordered" evidence="1">
    <location>
        <begin position="1"/>
        <end position="36"/>
    </location>
</feature>
<dbReference type="EMBL" id="CP032509">
    <property type="protein sequence ID" value="AZN70418.1"/>
    <property type="molecule type" value="Genomic_DNA"/>
</dbReference>
<reference evidence="2 3" key="1">
    <citation type="submission" date="2018-09" db="EMBL/GenBank/DDBJ databases">
        <title>Marinorhizobium profundi gen. nov., sp. nov., isolated from a deep-sea sediment sample from the New Britain Trench and proposal of Marinorhizobiaceae fam. nov. in the order Rhizobiales of the class Alphaproteobacteria.</title>
        <authorList>
            <person name="Cao J."/>
        </authorList>
    </citation>
    <scope>NUCLEOTIDE SEQUENCE [LARGE SCALE GENOMIC DNA]</scope>
    <source>
        <strain evidence="2 3">WS11</strain>
    </source>
</reference>
<dbReference type="SUPFAM" id="SSF52096">
    <property type="entry name" value="ClpP/crotonase"/>
    <property type="match status" value="1"/>
</dbReference>
<accession>A0A3S9B0F0</accession>
<dbReference type="InterPro" id="IPR029045">
    <property type="entry name" value="ClpP/crotonase-like_dom_sf"/>
</dbReference>
<dbReference type="Gene3D" id="3.90.226.10">
    <property type="entry name" value="2-enoyl-CoA Hydratase, Chain A, domain 1"/>
    <property type="match status" value="1"/>
</dbReference>